<accession>A0A0E9PGL6</accession>
<proteinExistence type="predicted"/>
<name>A0A0E9PGL6_ANGAN</name>
<protein>
    <submittedName>
        <fullName evidence="1">Uncharacterized protein</fullName>
    </submittedName>
</protein>
<sequence>MCQSIVFGSRVNCNACIGSLWDYTTYNPIILIMIYSVELN</sequence>
<dbReference type="AlphaFoldDB" id="A0A0E9PGL6"/>
<dbReference type="EMBL" id="GBXM01105170">
    <property type="protein sequence ID" value="JAH03407.1"/>
    <property type="molecule type" value="Transcribed_RNA"/>
</dbReference>
<organism evidence="1">
    <name type="scientific">Anguilla anguilla</name>
    <name type="common">European freshwater eel</name>
    <name type="synonym">Muraena anguilla</name>
    <dbReference type="NCBI Taxonomy" id="7936"/>
    <lineage>
        <taxon>Eukaryota</taxon>
        <taxon>Metazoa</taxon>
        <taxon>Chordata</taxon>
        <taxon>Craniata</taxon>
        <taxon>Vertebrata</taxon>
        <taxon>Euteleostomi</taxon>
        <taxon>Actinopterygii</taxon>
        <taxon>Neopterygii</taxon>
        <taxon>Teleostei</taxon>
        <taxon>Anguilliformes</taxon>
        <taxon>Anguillidae</taxon>
        <taxon>Anguilla</taxon>
    </lineage>
</organism>
<reference evidence="1" key="2">
    <citation type="journal article" date="2015" name="Fish Shellfish Immunol.">
        <title>Early steps in the European eel (Anguilla anguilla)-Vibrio vulnificus interaction in the gills: Role of the RtxA13 toxin.</title>
        <authorList>
            <person name="Callol A."/>
            <person name="Pajuelo D."/>
            <person name="Ebbesson L."/>
            <person name="Teles M."/>
            <person name="MacKenzie S."/>
            <person name="Amaro C."/>
        </authorList>
    </citation>
    <scope>NUCLEOTIDE SEQUENCE</scope>
</reference>
<evidence type="ECO:0000313" key="1">
    <source>
        <dbReference type="EMBL" id="JAH03407.1"/>
    </source>
</evidence>
<reference evidence="1" key="1">
    <citation type="submission" date="2014-11" db="EMBL/GenBank/DDBJ databases">
        <authorList>
            <person name="Amaro Gonzalez C."/>
        </authorList>
    </citation>
    <scope>NUCLEOTIDE SEQUENCE</scope>
</reference>